<accession>A0A412XTS8</accession>
<proteinExistence type="predicted"/>
<comment type="caution">
    <text evidence="1">The sequence shown here is derived from an EMBL/GenBank/DDBJ whole genome shotgun (WGS) entry which is preliminary data.</text>
</comment>
<dbReference type="RefSeq" id="WP_022394454.1">
    <property type="nucleotide sequence ID" value="NZ_QRZF01000022.1"/>
</dbReference>
<evidence type="ECO:0000313" key="1">
    <source>
        <dbReference type="EMBL" id="RGV48586.1"/>
    </source>
</evidence>
<name>A0A412XTS8_9BACE</name>
<dbReference type="AlphaFoldDB" id="A0A412XTS8"/>
<dbReference type="EMBL" id="QRZF01000022">
    <property type="protein sequence ID" value="RGV48586.1"/>
    <property type="molecule type" value="Genomic_DNA"/>
</dbReference>
<dbReference type="Proteomes" id="UP000283850">
    <property type="component" value="Unassembled WGS sequence"/>
</dbReference>
<protein>
    <submittedName>
        <fullName evidence="1">Uncharacterized protein</fullName>
    </submittedName>
</protein>
<sequence>MKHLFVINSHTTCMTALGVIDYLHLNKDDIIFVLVRNYKNILIQGKYKEIDMSWAYSYKYFQNLLSCHKAIKKIDKQINEGIGNSNYIMYAPNPGGVRIIQLIFTNSFCSGFNYLQEGALVLSGLLKKRQLPLNRSVLDLFFKILYQHRIWSSHFSWRVPDFINDDRSNPVCYALNDSIFKELGYKQQTINWPKFNIESKYSLDPQYPCFIFESSVEMNIIEKDIYMHFVEVLIERAAGSMNYFKFHPFQSAENREYITSLFTKRGLQFKELPMEFPFEVYLSSYKHMTVLGFKSSLLVFAKQLGHNTVSLENELLANSARYSHWRQNVE</sequence>
<evidence type="ECO:0000313" key="2">
    <source>
        <dbReference type="Proteomes" id="UP000283850"/>
    </source>
</evidence>
<reference evidence="1 2" key="1">
    <citation type="submission" date="2018-08" db="EMBL/GenBank/DDBJ databases">
        <title>A genome reference for cultivated species of the human gut microbiota.</title>
        <authorList>
            <person name="Zou Y."/>
            <person name="Xue W."/>
            <person name="Luo G."/>
        </authorList>
    </citation>
    <scope>NUCLEOTIDE SEQUENCE [LARGE SCALE GENOMIC DNA]</scope>
    <source>
        <strain evidence="1 2">AF14-32</strain>
    </source>
</reference>
<organism evidence="1 2">
    <name type="scientific">Bacteroides intestinalis</name>
    <dbReference type="NCBI Taxonomy" id="329854"/>
    <lineage>
        <taxon>Bacteria</taxon>
        <taxon>Pseudomonadati</taxon>
        <taxon>Bacteroidota</taxon>
        <taxon>Bacteroidia</taxon>
        <taxon>Bacteroidales</taxon>
        <taxon>Bacteroidaceae</taxon>
        <taxon>Bacteroides</taxon>
    </lineage>
</organism>
<gene>
    <name evidence="1" type="ORF">DWW10_21755</name>
</gene>